<accession>B8DYZ0</accession>
<dbReference type="FunCoup" id="B8DYZ0">
    <property type="interactions" value="3"/>
</dbReference>
<evidence type="ECO:0000313" key="9">
    <source>
        <dbReference type="Proteomes" id="UP000007719"/>
    </source>
</evidence>
<dbReference type="InterPro" id="IPR027379">
    <property type="entry name" value="CLS_N"/>
</dbReference>
<dbReference type="STRING" id="515635.Dtur_0294"/>
<keyword evidence="5 6" id="KW-0472">Membrane</keyword>
<feature type="domain" description="Cardiolipin synthase N-terminal" evidence="7">
    <location>
        <begin position="20"/>
        <end position="65"/>
    </location>
</feature>
<dbReference type="EMBL" id="CP001251">
    <property type="protein sequence ID" value="ACK41616.1"/>
    <property type="molecule type" value="Genomic_DNA"/>
</dbReference>
<keyword evidence="4 6" id="KW-1133">Transmembrane helix</keyword>
<comment type="subcellular location">
    <subcellularLocation>
        <location evidence="1">Cell membrane</location>
        <topology evidence="1">Multi-pass membrane protein</topology>
    </subcellularLocation>
</comment>
<dbReference type="PATRIC" id="fig|515635.4.peg.310"/>
<dbReference type="InParanoid" id="B8DYZ0"/>
<dbReference type="OrthoDB" id="3243324at2"/>
<dbReference type="KEGG" id="dtu:Dtur_0294"/>
<evidence type="ECO:0000256" key="1">
    <source>
        <dbReference type="ARBA" id="ARBA00004651"/>
    </source>
</evidence>
<feature type="transmembrane region" description="Helical" evidence="6">
    <location>
        <begin position="12"/>
        <end position="31"/>
    </location>
</feature>
<sequence>MEALRQNFPLLLPLFVVQLIFQITAIVDIFKRSKEEIRWENKIIWLIIILVFGFLGPVIYFIFGRK</sequence>
<dbReference type="GO" id="GO:0005886">
    <property type="term" value="C:plasma membrane"/>
    <property type="evidence" value="ECO:0007669"/>
    <property type="project" value="UniProtKB-SubCell"/>
</dbReference>
<dbReference type="Proteomes" id="UP000007719">
    <property type="component" value="Chromosome"/>
</dbReference>
<proteinExistence type="predicted"/>
<name>B8DYZ0_DICTD</name>
<reference evidence="9" key="1">
    <citation type="journal article" date="2016" name="Front. Microbiol.">
        <title>The complete genome sequence of hyperthermophile Dictyoglomus turgidum DSM 6724 reveals a specialized carbohydrate fermentor.</title>
        <authorList>
            <person name="Brumm P.J."/>
            <person name="Gowda K."/>
            <person name="Robb F.T."/>
            <person name="Mead D.A."/>
        </authorList>
    </citation>
    <scope>NUCLEOTIDE SEQUENCE [LARGE SCALE GENOMIC DNA]</scope>
    <source>
        <strain evidence="9">DSM 6724 / Z-1310</strain>
    </source>
</reference>
<evidence type="ECO:0000256" key="5">
    <source>
        <dbReference type="ARBA" id="ARBA00023136"/>
    </source>
</evidence>
<evidence type="ECO:0000256" key="2">
    <source>
        <dbReference type="ARBA" id="ARBA00022475"/>
    </source>
</evidence>
<dbReference type="Pfam" id="PF13396">
    <property type="entry name" value="PLDc_N"/>
    <property type="match status" value="1"/>
</dbReference>
<protein>
    <recommendedName>
        <fullName evidence="7">Cardiolipin synthase N-terminal domain-containing protein</fullName>
    </recommendedName>
</protein>
<keyword evidence="9" id="KW-1185">Reference proteome</keyword>
<evidence type="ECO:0000259" key="7">
    <source>
        <dbReference type="Pfam" id="PF13396"/>
    </source>
</evidence>
<feature type="transmembrane region" description="Helical" evidence="6">
    <location>
        <begin position="43"/>
        <end position="63"/>
    </location>
</feature>
<gene>
    <name evidence="8" type="ordered locus">Dtur_0294</name>
</gene>
<evidence type="ECO:0000313" key="8">
    <source>
        <dbReference type="EMBL" id="ACK41616.1"/>
    </source>
</evidence>
<dbReference type="HOGENOM" id="CLU_176001_3_0_0"/>
<dbReference type="RefSeq" id="WP_012582701.1">
    <property type="nucleotide sequence ID" value="NC_011661.1"/>
</dbReference>
<evidence type="ECO:0000256" key="4">
    <source>
        <dbReference type="ARBA" id="ARBA00022989"/>
    </source>
</evidence>
<dbReference type="AlphaFoldDB" id="B8DYZ0"/>
<keyword evidence="3 6" id="KW-0812">Transmembrane</keyword>
<organism evidence="8 9">
    <name type="scientific">Dictyoglomus turgidum (strain DSM 6724 / Z-1310)</name>
    <dbReference type="NCBI Taxonomy" id="515635"/>
    <lineage>
        <taxon>Bacteria</taxon>
        <taxon>Pseudomonadati</taxon>
        <taxon>Dictyoglomota</taxon>
        <taxon>Dictyoglomia</taxon>
        <taxon>Dictyoglomales</taxon>
        <taxon>Dictyoglomaceae</taxon>
        <taxon>Dictyoglomus</taxon>
    </lineage>
</organism>
<dbReference type="EnsemblBacteria" id="ACK41616">
    <property type="protein sequence ID" value="ACK41616"/>
    <property type="gene ID" value="Dtur_0294"/>
</dbReference>
<evidence type="ECO:0000256" key="3">
    <source>
        <dbReference type="ARBA" id="ARBA00022692"/>
    </source>
</evidence>
<evidence type="ECO:0000256" key="6">
    <source>
        <dbReference type="SAM" id="Phobius"/>
    </source>
</evidence>
<keyword evidence="2" id="KW-1003">Cell membrane</keyword>